<name>A0A4C1UC19_EUMVA</name>
<gene>
    <name evidence="2" type="ORF">EVAR_10106_1</name>
</gene>
<protein>
    <submittedName>
        <fullName evidence="2">Uncharacterized protein</fullName>
    </submittedName>
</protein>
<reference evidence="2 3" key="1">
    <citation type="journal article" date="2019" name="Commun. Biol.">
        <title>The bagworm genome reveals a unique fibroin gene that provides high tensile strength.</title>
        <authorList>
            <person name="Kono N."/>
            <person name="Nakamura H."/>
            <person name="Ohtoshi R."/>
            <person name="Tomita M."/>
            <person name="Numata K."/>
            <person name="Arakawa K."/>
        </authorList>
    </citation>
    <scope>NUCLEOTIDE SEQUENCE [LARGE SCALE GENOMIC DNA]</scope>
</reference>
<proteinExistence type="predicted"/>
<organism evidence="2 3">
    <name type="scientific">Eumeta variegata</name>
    <name type="common">Bagworm moth</name>
    <name type="synonym">Eumeta japonica</name>
    <dbReference type="NCBI Taxonomy" id="151549"/>
    <lineage>
        <taxon>Eukaryota</taxon>
        <taxon>Metazoa</taxon>
        <taxon>Ecdysozoa</taxon>
        <taxon>Arthropoda</taxon>
        <taxon>Hexapoda</taxon>
        <taxon>Insecta</taxon>
        <taxon>Pterygota</taxon>
        <taxon>Neoptera</taxon>
        <taxon>Endopterygota</taxon>
        <taxon>Lepidoptera</taxon>
        <taxon>Glossata</taxon>
        <taxon>Ditrysia</taxon>
        <taxon>Tineoidea</taxon>
        <taxon>Psychidae</taxon>
        <taxon>Oiketicinae</taxon>
        <taxon>Eumeta</taxon>
    </lineage>
</organism>
<feature type="region of interest" description="Disordered" evidence="1">
    <location>
        <begin position="1"/>
        <end position="26"/>
    </location>
</feature>
<dbReference type="EMBL" id="BGZK01000156">
    <property type="protein sequence ID" value="GBP24005.1"/>
    <property type="molecule type" value="Genomic_DNA"/>
</dbReference>
<keyword evidence="3" id="KW-1185">Reference proteome</keyword>
<accession>A0A4C1UC19</accession>
<evidence type="ECO:0000313" key="3">
    <source>
        <dbReference type="Proteomes" id="UP000299102"/>
    </source>
</evidence>
<sequence>MATGIEIQNGNGERSSAGKKIQQRRDVTTTTVFHFSRRRHGGCRCRLRRRAAFDKSLCRDLIAPPLCHGPVRHSSAGVAETKAIS</sequence>
<comment type="caution">
    <text evidence="2">The sequence shown here is derived from an EMBL/GenBank/DDBJ whole genome shotgun (WGS) entry which is preliminary data.</text>
</comment>
<feature type="compositionally biased region" description="Polar residues" evidence="1">
    <location>
        <begin position="1"/>
        <end position="14"/>
    </location>
</feature>
<dbReference type="Proteomes" id="UP000299102">
    <property type="component" value="Unassembled WGS sequence"/>
</dbReference>
<dbReference type="AlphaFoldDB" id="A0A4C1UC19"/>
<evidence type="ECO:0000256" key="1">
    <source>
        <dbReference type="SAM" id="MobiDB-lite"/>
    </source>
</evidence>
<evidence type="ECO:0000313" key="2">
    <source>
        <dbReference type="EMBL" id="GBP24005.1"/>
    </source>
</evidence>